<evidence type="ECO:0000313" key="3">
    <source>
        <dbReference type="Proteomes" id="UP000595140"/>
    </source>
</evidence>
<dbReference type="Gene3D" id="3.30.420.10">
    <property type="entry name" value="Ribonuclease H-like superfamily/Ribonuclease H"/>
    <property type="match status" value="1"/>
</dbReference>
<organism evidence="2 3">
    <name type="scientific">Cuscuta campestris</name>
    <dbReference type="NCBI Taxonomy" id="132261"/>
    <lineage>
        <taxon>Eukaryota</taxon>
        <taxon>Viridiplantae</taxon>
        <taxon>Streptophyta</taxon>
        <taxon>Embryophyta</taxon>
        <taxon>Tracheophyta</taxon>
        <taxon>Spermatophyta</taxon>
        <taxon>Magnoliopsida</taxon>
        <taxon>eudicotyledons</taxon>
        <taxon>Gunneridae</taxon>
        <taxon>Pentapetalae</taxon>
        <taxon>asterids</taxon>
        <taxon>lamiids</taxon>
        <taxon>Solanales</taxon>
        <taxon>Convolvulaceae</taxon>
        <taxon>Cuscuteae</taxon>
        <taxon>Cuscuta</taxon>
        <taxon>Cuscuta subgen. Grammica</taxon>
        <taxon>Cuscuta sect. Cleistogrammica</taxon>
    </lineage>
</organism>
<dbReference type="PANTHER" id="PTHR47169:SF2">
    <property type="entry name" value="OS01G0541250 PROTEIN"/>
    <property type="match status" value="1"/>
</dbReference>
<dbReference type="PANTHER" id="PTHR47169">
    <property type="entry name" value="OS01G0541250 PROTEIN"/>
    <property type="match status" value="1"/>
</dbReference>
<proteinExistence type="predicted"/>
<feature type="domain" description="DUF7769" evidence="1">
    <location>
        <begin position="59"/>
        <end position="110"/>
    </location>
</feature>
<dbReference type="InterPro" id="IPR036397">
    <property type="entry name" value="RNaseH_sf"/>
</dbReference>
<dbReference type="Pfam" id="PF24964">
    <property type="entry name" value="DUF7769"/>
    <property type="match status" value="1"/>
</dbReference>
<protein>
    <recommendedName>
        <fullName evidence="1">DUF7769 domain-containing protein</fullName>
    </recommendedName>
</protein>
<keyword evidence="3" id="KW-1185">Reference proteome</keyword>
<accession>A0A484KD73</accession>
<evidence type="ECO:0000313" key="2">
    <source>
        <dbReference type="EMBL" id="VFQ62475.1"/>
    </source>
</evidence>
<dbReference type="EMBL" id="OOIL02000230">
    <property type="protein sequence ID" value="VFQ62475.1"/>
    <property type="molecule type" value="Genomic_DNA"/>
</dbReference>
<sequence length="478" mass="53795">MVSPPSSPSLSTASLLSSFSSNSCSTNLPPLVQVPLLSLDTPAAEEETSSLGKKGCEKHNRKRVIDKLLQFSKNGKLQRGCMKEVAAEFNISTKTVGKIWSIAKTQMQAGLPVDVQCKWIGNSGKKRGTVNTQKMLAVPFHRRKNMRALAFAMDVSKSTVQRWLKSKDIRRHSNAIKPFLCEKGKLKRLKYCLDHITAPSIPINPTFHHFYDYIHIDEKWFNITKEKTTFYALPEEPDPYRTAQSKAHIPKIMFLAAVGRPRFGNDGAVLWDGKIGIFPFTFEAETKRSSKNRPAGTLEVKATTTINRDEMKKMLLEKLLPAIKEKWPGPRRDVIIQQDNAKPHVDMNDLEFVQAAQEGDWNIKLQFQPPNSPDLNILDLGYFRSIDTILDQAASRKLEDLITVVTTSFTALTPEKLNNVFLTCQSVMGEVLKQKGGNNFKIPHMGKSSLARLGRLPDNVGVSQEVYQEAKTFLEEHM</sequence>
<dbReference type="GO" id="GO:0003676">
    <property type="term" value="F:nucleic acid binding"/>
    <property type="evidence" value="ECO:0007669"/>
    <property type="project" value="InterPro"/>
</dbReference>
<reference evidence="2 3" key="1">
    <citation type="submission" date="2018-04" db="EMBL/GenBank/DDBJ databases">
        <authorList>
            <person name="Vogel A."/>
        </authorList>
    </citation>
    <scope>NUCLEOTIDE SEQUENCE [LARGE SCALE GENOMIC DNA]</scope>
</reference>
<dbReference type="OrthoDB" id="1856392at2759"/>
<evidence type="ECO:0000259" key="1">
    <source>
        <dbReference type="Pfam" id="PF24964"/>
    </source>
</evidence>
<dbReference type="Proteomes" id="UP000595140">
    <property type="component" value="Unassembled WGS sequence"/>
</dbReference>
<gene>
    <name evidence="2" type="ORF">CCAM_LOCUS4251</name>
</gene>
<dbReference type="AlphaFoldDB" id="A0A484KD73"/>
<dbReference type="InterPro" id="IPR056671">
    <property type="entry name" value="DUF7769"/>
</dbReference>
<name>A0A484KD73_9ASTE</name>